<organism evidence="1">
    <name type="scientific">Xenorhabdus bovienii str. feltiae Moldova</name>
    <dbReference type="NCBI Taxonomy" id="1398200"/>
    <lineage>
        <taxon>Bacteria</taxon>
        <taxon>Pseudomonadati</taxon>
        <taxon>Pseudomonadota</taxon>
        <taxon>Gammaproteobacteria</taxon>
        <taxon>Enterobacterales</taxon>
        <taxon>Morganellaceae</taxon>
        <taxon>Xenorhabdus</taxon>
    </lineage>
</organism>
<dbReference type="AlphaFoldDB" id="A0A077NWU3"/>
<gene>
    <name evidence="1" type="ORF">XBFM1_2510001</name>
</gene>
<accession>A0A077NWU3</accession>
<sequence>MELAIDKSTIARLSKLDCITASFVINNATIISLCLKTNEHLMRTFN</sequence>
<reference evidence="1" key="1">
    <citation type="submission" date="2013-07" db="EMBL/GenBank/DDBJ databases">
        <title>Sub-species coevolution in mutualistic symbiosis.</title>
        <authorList>
            <person name="Murfin K."/>
            <person name="Klassen J."/>
            <person name="Lee M."/>
            <person name="Forst S."/>
            <person name="Stock P."/>
            <person name="Goodrich-Blair H."/>
        </authorList>
    </citation>
    <scope>NUCLEOTIDE SEQUENCE [LARGE SCALE GENOMIC DNA]</scope>
    <source>
        <strain evidence="1">Feltiae Moldova</strain>
    </source>
</reference>
<comment type="caution">
    <text evidence="1">The sequence shown here is derived from an EMBL/GenBank/DDBJ whole genome shotgun (WGS) entry which is preliminary data.</text>
</comment>
<dbReference type="EMBL" id="CBSV010000170">
    <property type="protein sequence ID" value="CDH02146.1"/>
    <property type="molecule type" value="Genomic_DNA"/>
</dbReference>
<protein>
    <submittedName>
        <fullName evidence="1">Uncharacterized protein</fullName>
    </submittedName>
</protein>
<evidence type="ECO:0000313" key="1">
    <source>
        <dbReference type="EMBL" id="CDH02146.1"/>
    </source>
</evidence>
<proteinExistence type="predicted"/>
<name>A0A077NWU3_XENBV</name>
<dbReference type="HOGENOM" id="CLU_3190734_0_0_6"/>
<dbReference type="Proteomes" id="UP000028487">
    <property type="component" value="Unassembled WGS sequence"/>
</dbReference>